<dbReference type="OrthoDB" id="2153773at2759"/>
<dbReference type="PANTHER" id="PTHR28263:SF1">
    <property type="entry name" value="GOLGI TO ER TRAFFIC PROTEIN 2"/>
    <property type="match status" value="1"/>
</dbReference>
<evidence type="ECO:0000256" key="4">
    <source>
        <dbReference type="SAM" id="MobiDB-lite"/>
    </source>
</evidence>
<evidence type="ECO:0000256" key="2">
    <source>
        <dbReference type="ARBA" id="ARBA00022989"/>
    </source>
</evidence>
<keyword evidence="6" id="KW-1185">Reference proteome</keyword>
<sequence length="399" mass="40958">MSEEPKLSAAEIRRQKILARSGDRLSKITNAYTGEGGSVPSGLVPAPEVPASVTTTTTTTSASASASSPTKAKATTTTTTSPSKAAGLGRAKSPSKAAAAVAASSPKKTPVQAPPALDPENLPAWATAFKAALESQAGLPPSTSTSTSASTSTLRARAQTPTADPPSPAALPQTLANPFAAAPAAAPAAKQGLDVTSIVSGLLRIAVTAFMVYASIHILSQYGNIEESLASSSSSSSSGFVSQDDDDFDNYDSLTPVLFFGINLRAIAALASTQMNIDVSVPLFGLNFSVWGLFIIFELVRQVLRYSIEKVSPSPPAAPAASSGGFGIQQMISLATSFAGSHPVIGGYMKTFTTLRGIWQSLVDDVSAFVVLLGLAVGLSSLYVARVQQQQLQGGHNEL</sequence>
<organism evidence="5 6">
    <name type="scientific">Rhizoclosmatium globosum</name>
    <dbReference type="NCBI Taxonomy" id="329046"/>
    <lineage>
        <taxon>Eukaryota</taxon>
        <taxon>Fungi</taxon>
        <taxon>Fungi incertae sedis</taxon>
        <taxon>Chytridiomycota</taxon>
        <taxon>Chytridiomycota incertae sedis</taxon>
        <taxon>Chytridiomycetes</taxon>
        <taxon>Chytridiales</taxon>
        <taxon>Chytriomycetaceae</taxon>
        <taxon>Rhizoclosmatium</taxon>
    </lineage>
</organism>
<protein>
    <submittedName>
        <fullName evidence="5">Uncharacterized protein</fullName>
    </submittedName>
</protein>
<proteinExistence type="predicted"/>
<dbReference type="PANTHER" id="PTHR28263">
    <property type="entry name" value="GOLGI TO ER TRAFFIC PROTEIN 2"/>
    <property type="match status" value="1"/>
</dbReference>
<evidence type="ECO:0000313" key="5">
    <source>
        <dbReference type="EMBL" id="ORY36376.1"/>
    </source>
</evidence>
<feature type="compositionally biased region" description="Low complexity" evidence="4">
    <location>
        <begin position="142"/>
        <end position="153"/>
    </location>
</feature>
<feature type="region of interest" description="Disordered" evidence="4">
    <location>
        <begin position="29"/>
        <end position="120"/>
    </location>
</feature>
<accession>A0A1Y2BNQ2</accession>
<keyword evidence="3" id="KW-0472">Membrane</keyword>
<dbReference type="InterPro" id="IPR028143">
    <property type="entry name" value="Get2/sif1"/>
</dbReference>
<evidence type="ECO:0000256" key="3">
    <source>
        <dbReference type="ARBA" id="ARBA00023136"/>
    </source>
</evidence>
<comment type="caution">
    <text evidence="5">The sequence shown here is derived from an EMBL/GenBank/DDBJ whole genome shotgun (WGS) entry which is preliminary data.</text>
</comment>
<keyword evidence="2" id="KW-1133">Transmembrane helix</keyword>
<name>A0A1Y2BNQ2_9FUNG</name>
<evidence type="ECO:0000256" key="1">
    <source>
        <dbReference type="ARBA" id="ARBA00022692"/>
    </source>
</evidence>
<dbReference type="AlphaFoldDB" id="A0A1Y2BNQ2"/>
<dbReference type="Proteomes" id="UP000193642">
    <property type="component" value="Unassembled WGS sequence"/>
</dbReference>
<feature type="region of interest" description="Disordered" evidence="4">
    <location>
        <begin position="135"/>
        <end position="171"/>
    </location>
</feature>
<reference evidence="5 6" key="1">
    <citation type="submission" date="2016-07" db="EMBL/GenBank/DDBJ databases">
        <title>Pervasive Adenine N6-methylation of Active Genes in Fungi.</title>
        <authorList>
            <consortium name="DOE Joint Genome Institute"/>
            <person name="Mondo S.J."/>
            <person name="Dannebaum R.O."/>
            <person name="Kuo R.C."/>
            <person name="Labutti K."/>
            <person name="Haridas S."/>
            <person name="Kuo A."/>
            <person name="Salamov A."/>
            <person name="Ahrendt S.R."/>
            <person name="Lipzen A."/>
            <person name="Sullivan W."/>
            <person name="Andreopoulos W.B."/>
            <person name="Clum A."/>
            <person name="Lindquist E."/>
            <person name="Daum C."/>
            <person name="Ramamoorthy G.K."/>
            <person name="Gryganskyi A."/>
            <person name="Culley D."/>
            <person name="Magnuson J.K."/>
            <person name="James T.Y."/>
            <person name="O'Malley M.A."/>
            <person name="Stajich J.E."/>
            <person name="Spatafora J.W."/>
            <person name="Visel A."/>
            <person name="Grigoriev I.V."/>
        </authorList>
    </citation>
    <scope>NUCLEOTIDE SEQUENCE [LARGE SCALE GENOMIC DNA]</scope>
    <source>
        <strain evidence="5 6">JEL800</strain>
    </source>
</reference>
<gene>
    <name evidence="5" type="ORF">BCR33DRAFT_722186</name>
</gene>
<dbReference type="EMBL" id="MCGO01000056">
    <property type="protein sequence ID" value="ORY36376.1"/>
    <property type="molecule type" value="Genomic_DNA"/>
</dbReference>
<feature type="compositionally biased region" description="Low complexity" evidence="4">
    <location>
        <begin position="49"/>
        <end position="108"/>
    </location>
</feature>
<keyword evidence="1" id="KW-0812">Transmembrane</keyword>
<dbReference type="GO" id="GO:0006890">
    <property type="term" value="P:retrograde vesicle-mediated transport, Golgi to endoplasmic reticulum"/>
    <property type="evidence" value="ECO:0007669"/>
    <property type="project" value="TreeGrafter"/>
</dbReference>
<evidence type="ECO:0000313" key="6">
    <source>
        <dbReference type="Proteomes" id="UP000193642"/>
    </source>
</evidence>